<sequence>MKRGKFIQNSILAAGAVVSGSTIPAFGAEKTVSSANNNQPFKMNYAPHQGQFQNHAGKSFVDQIQFMYDHGFRAIEDNGYLGRSVEEQEAIGNKLAQLGMTMGVFVVDGGDNWKTSLSTGKKEFHDHFIETCHRCVEAAKRCNAKWLTVVPGFFDRSQPLGIQTSNVINTLRYAAEIFEPEGLIMVIETLSDTPDLLLQKTDETYLICKAVDSPSCKILYDFYHMQRNEGDLLKTIDRCWDEIAYFQIGDNPGRKEPGTGEINYKNAMKHVYDKGFRGIMGMEHGLSGSGKEGEIKLIEAYREIDSF</sequence>
<feature type="signal peptide" evidence="2">
    <location>
        <begin position="1"/>
        <end position="27"/>
    </location>
</feature>
<comment type="caution">
    <text evidence="4">The sequence shown here is derived from an EMBL/GenBank/DDBJ whole genome shotgun (WGS) entry which is preliminary data.</text>
</comment>
<dbReference type="InterPro" id="IPR050417">
    <property type="entry name" value="Sugar_Epim/Isomerase"/>
</dbReference>
<dbReference type="Proteomes" id="UP001580928">
    <property type="component" value="Unassembled WGS sequence"/>
</dbReference>
<keyword evidence="2" id="KW-0732">Signal</keyword>
<dbReference type="Gene3D" id="3.20.20.150">
    <property type="entry name" value="Divalent-metal-dependent TIM barrel enzymes"/>
    <property type="match status" value="1"/>
</dbReference>
<protein>
    <submittedName>
        <fullName evidence="4">TIM barrel protein</fullName>
    </submittedName>
</protein>
<dbReference type="SUPFAM" id="SSF51658">
    <property type="entry name" value="Xylose isomerase-like"/>
    <property type="match status" value="1"/>
</dbReference>
<evidence type="ECO:0000256" key="1">
    <source>
        <dbReference type="ARBA" id="ARBA00023235"/>
    </source>
</evidence>
<accession>A0ABV5CHP5</accession>
<evidence type="ECO:0000313" key="5">
    <source>
        <dbReference type="Proteomes" id="UP001580928"/>
    </source>
</evidence>
<organism evidence="4 5">
    <name type="scientific">Albibacterium profundi</name>
    <dbReference type="NCBI Taxonomy" id="3134906"/>
    <lineage>
        <taxon>Bacteria</taxon>
        <taxon>Pseudomonadati</taxon>
        <taxon>Bacteroidota</taxon>
        <taxon>Sphingobacteriia</taxon>
        <taxon>Sphingobacteriales</taxon>
        <taxon>Sphingobacteriaceae</taxon>
        <taxon>Albibacterium</taxon>
    </lineage>
</organism>
<evidence type="ECO:0000313" key="4">
    <source>
        <dbReference type="EMBL" id="MFB5946969.1"/>
    </source>
</evidence>
<keyword evidence="1" id="KW-0413">Isomerase</keyword>
<dbReference type="RefSeq" id="WP_375558498.1">
    <property type="nucleotide sequence ID" value="NZ_JBBVGT010000003.1"/>
</dbReference>
<evidence type="ECO:0000256" key="2">
    <source>
        <dbReference type="SAM" id="SignalP"/>
    </source>
</evidence>
<keyword evidence="5" id="KW-1185">Reference proteome</keyword>
<dbReference type="InterPro" id="IPR013022">
    <property type="entry name" value="Xyl_isomerase-like_TIM-brl"/>
</dbReference>
<dbReference type="InterPro" id="IPR036237">
    <property type="entry name" value="Xyl_isomerase-like_sf"/>
</dbReference>
<dbReference type="PANTHER" id="PTHR43489">
    <property type="entry name" value="ISOMERASE"/>
    <property type="match status" value="1"/>
</dbReference>
<dbReference type="InterPro" id="IPR026040">
    <property type="entry name" value="HyI-like"/>
</dbReference>
<evidence type="ECO:0000259" key="3">
    <source>
        <dbReference type="Pfam" id="PF01261"/>
    </source>
</evidence>
<proteinExistence type="predicted"/>
<dbReference type="Pfam" id="PF01261">
    <property type="entry name" value="AP_endonuc_2"/>
    <property type="match status" value="1"/>
</dbReference>
<dbReference type="PIRSF" id="PIRSF006241">
    <property type="entry name" value="HyI"/>
    <property type="match status" value="1"/>
</dbReference>
<feature type="chain" id="PRO_5046869578" evidence="2">
    <location>
        <begin position="28"/>
        <end position="307"/>
    </location>
</feature>
<dbReference type="EMBL" id="JBBVGT010000003">
    <property type="protein sequence ID" value="MFB5946969.1"/>
    <property type="molecule type" value="Genomic_DNA"/>
</dbReference>
<name>A0ABV5CHP5_9SPHI</name>
<gene>
    <name evidence="4" type="ORF">WKR92_14140</name>
</gene>
<feature type="domain" description="Xylose isomerase-like TIM barrel" evidence="3">
    <location>
        <begin position="67"/>
        <end position="285"/>
    </location>
</feature>
<reference evidence="4 5" key="1">
    <citation type="submission" date="2024-04" db="EMBL/GenBank/DDBJ databases">
        <title>Albibacterium profundi sp. nov., isolated from sediment of the Challenger Deep of Mariana Trench.</title>
        <authorList>
            <person name="Wang Y."/>
        </authorList>
    </citation>
    <scope>NUCLEOTIDE SEQUENCE [LARGE SCALE GENOMIC DNA]</scope>
    <source>
        <strain evidence="4 5">RHL897</strain>
    </source>
</reference>